<dbReference type="Proteomes" id="UP000521922">
    <property type="component" value="Unassembled WGS sequence"/>
</dbReference>
<keyword evidence="2 7" id="KW-0238">DNA-binding</keyword>
<feature type="domain" description="IclR-ED" evidence="6">
    <location>
        <begin position="63"/>
        <end position="242"/>
    </location>
</feature>
<dbReference type="InterPro" id="IPR050707">
    <property type="entry name" value="HTH_MetabolicPath_Reg"/>
</dbReference>
<accession>A0A7Y9J1L7</accession>
<dbReference type="InterPro" id="IPR005471">
    <property type="entry name" value="Tscrpt_reg_IclR_N"/>
</dbReference>
<dbReference type="Pfam" id="PF09339">
    <property type="entry name" value="HTH_IclR"/>
    <property type="match status" value="1"/>
</dbReference>
<dbReference type="SUPFAM" id="SSF46785">
    <property type="entry name" value="Winged helix' DNA-binding domain"/>
    <property type="match status" value="1"/>
</dbReference>
<dbReference type="SMART" id="SM00346">
    <property type="entry name" value="HTH_ICLR"/>
    <property type="match status" value="1"/>
</dbReference>
<dbReference type="InterPro" id="IPR029016">
    <property type="entry name" value="GAF-like_dom_sf"/>
</dbReference>
<dbReference type="Gene3D" id="3.30.450.40">
    <property type="match status" value="1"/>
</dbReference>
<keyword evidence="3" id="KW-0804">Transcription</keyword>
<dbReference type="InterPro" id="IPR036388">
    <property type="entry name" value="WH-like_DNA-bd_sf"/>
</dbReference>
<proteinExistence type="predicted"/>
<keyword evidence="8" id="KW-1185">Reference proteome</keyword>
<dbReference type="InterPro" id="IPR036390">
    <property type="entry name" value="WH_DNA-bd_sf"/>
</dbReference>
<organism evidence="7 8">
    <name type="scientific">Kineococcus aurantiacus</name>
    <dbReference type="NCBI Taxonomy" id="37633"/>
    <lineage>
        <taxon>Bacteria</taxon>
        <taxon>Bacillati</taxon>
        <taxon>Actinomycetota</taxon>
        <taxon>Actinomycetes</taxon>
        <taxon>Kineosporiales</taxon>
        <taxon>Kineosporiaceae</taxon>
        <taxon>Kineococcus</taxon>
    </lineage>
</organism>
<dbReference type="Pfam" id="PF01614">
    <property type="entry name" value="IclR_C"/>
    <property type="match status" value="1"/>
</dbReference>
<protein>
    <submittedName>
        <fullName evidence="7">DNA-binding IclR family transcriptional regulator</fullName>
    </submittedName>
</protein>
<dbReference type="InterPro" id="IPR014757">
    <property type="entry name" value="Tscrpt_reg_IclR_C"/>
</dbReference>
<dbReference type="GO" id="GO:0003700">
    <property type="term" value="F:DNA-binding transcription factor activity"/>
    <property type="evidence" value="ECO:0007669"/>
    <property type="project" value="TreeGrafter"/>
</dbReference>
<evidence type="ECO:0000256" key="1">
    <source>
        <dbReference type="ARBA" id="ARBA00023015"/>
    </source>
</evidence>
<feature type="domain" description="HTH iclR-type" evidence="5">
    <location>
        <begin position="1"/>
        <end position="62"/>
    </location>
</feature>
<dbReference type="GO" id="GO:0003677">
    <property type="term" value="F:DNA binding"/>
    <property type="evidence" value="ECO:0007669"/>
    <property type="project" value="UniProtKB-KW"/>
</dbReference>
<sequence length="280" mass="29645">MTLTSRTFGLLSAFTRENPSMRLGQLADAAGLPLTTTHRIVADLLACGALERDASGSLHVGLRLWEIGSLAPRGHTLREVALPFLEDLYVATRENVQLAVREGLESVFVERLTGREAVTVMTRVGARFPLPSTGVGRALLAHAPADVQEQALAQPVRRWTERTETDPARLRAVLAEVHRTGVAISDREVTDDAVSVAAPVRGPGREVVAAVSLVVRSGTASTAALVPAVRAAALGVSRSLGAPPSAGRKNGWRATAVPDHPHPTRARTRRAAESTSGEPP</sequence>
<dbReference type="GO" id="GO:0045892">
    <property type="term" value="P:negative regulation of DNA-templated transcription"/>
    <property type="evidence" value="ECO:0007669"/>
    <property type="project" value="TreeGrafter"/>
</dbReference>
<evidence type="ECO:0000256" key="2">
    <source>
        <dbReference type="ARBA" id="ARBA00023125"/>
    </source>
</evidence>
<dbReference type="PANTHER" id="PTHR30136">
    <property type="entry name" value="HELIX-TURN-HELIX TRANSCRIPTIONAL REGULATOR, ICLR FAMILY"/>
    <property type="match status" value="1"/>
</dbReference>
<evidence type="ECO:0000256" key="4">
    <source>
        <dbReference type="SAM" id="MobiDB-lite"/>
    </source>
</evidence>
<dbReference type="PROSITE" id="PS51078">
    <property type="entry name" value="ICLR_ED"/>
    <property type="match status" value="1"/>
</dbReference>
<dbReference type="PANTHER" id="PTHR30136:SF24">
    <property type="entry name" value="HTH-TYPE TRANSCRIPTIONAL REPRESSOR ALLR"/>
    <property type="match status" value="1"/>
</dbReference>
<evidence type="ECO:0000313" key="7">
    <source>
        <dbReference type="EMBL" id="NYD23286.1"/>
    </source>
</evidence>
<gene>
    <name evidence="7" type="ORF">BJ968_002826</name>
</gene>
<dbReference type="SUPFAM" id="SSF55781">
    <property type="entry name" value="GAF domain-like"/>
    <property type="match status" value="1"/>
</dbReference>
<evidence type="ECO:0000256" key="3">
    <source>
        <dbReference type="ARBA" id="ARBA00023163"/>
    </source>
</evidence>
<reference evidence="7 8" key="1">
    <citation type="submission" date="2020-07" db="EMBL/GenBank/DDBJ databases">
        <title>Sequencing the genomes of 1000 actinobacteria strains.</title>
        <authorList>
            <person name="Klenk H.-P."/>
        </authorList>
    </citation>
    <scope>NUCLEOTIDE SEQUENCE [LARGE SCALE GENOMIC DNA]</scope>
    <source>
        <strain evidence="7 8">DSM 7487</strain>
    </source>
</reference>
<comment type="caution">
    <text evidence="7">The sequence shown here is derived from an EMBL/GenBank/DDBJ whole genome shotgun (WGS) entry which is preliminary data.</text>
</comment>
<name>A0A7Y9J1L7_9ACTN</name>
<dbReference type="PROSITE" id="PS51077">
    <property type="entry name" value="HTH_ICLR"/>
    <property type="match status" value="1"/>
</dbReference>
<evidence type="ECO:0000259" key="5">
    <source>
        <dbReference type="PROSITE" id="PS51077"/>
    </source>
</evidence>
<evidence type="ECO:0000259" key="6">
    <source>
        <dbReference type="PROSITE" id="PS51078"/>
    </source>
</evidence>
<dbReference type="Gene3D" id="1.10.10.10">
    <property type="entry name" value="Winged helix-like DNA-binding domain superfamily/Winged helix DNA-binding domain"/>
    <property type="match status" value="1"/>
</dbReference>
<keyword evidence="1" id="KW-0805">Transcription regulation</keyword>
<evidence type="ECO:0000313" key="8">
    <source>
        <dbReference type="Proteomes" id="UP000521922"/>
    </source>
</evidence>
<feature type="region of interest" description="Disordered" evidence="4">
    <location>
        <begin position="238"/>
        <end position="280"/>
    </location>
</feature>
<dbReference type="AlphaFoldDB" id="A0A7Y9J1L7"/>
<dbReference type="RefSeq" id="WP_218885058.1">
    <property type="nucleotide sequence ID" value="NZ_BAAAGN010000010.1"/>
</dbReference>
<dbReference type="EMBL" id="JACCBB010000001">
    <property type="protein sequence ID" value="NYD23286.1"/>
    <property type="molecule type" value="Genomic_DNA"/>
</dbReference>